<feature type="compositionally biased region" description="Polar residues" evidence="6">
    <location>
        <begin position="92"/>
        <end position="113"/>
    </location>
</feature>
<dbReference type="Proteomes" id="UP001165090">
    <property type="component" value="Unassembled WGS sequence"/>
</dbReference>
<feature type="region of interest" description="Disordered" evidence="6">
    <location>
        <begin position="233"/>
        <end position="273"/>
    </location>
</feature>
<keyword evidence="5" id="KW-0067">ATP-binding</keyword>
<dbReference type="SMART" id="SM00220">
    <property type="entry name" value="S_TKc"/>
    <property type="match status" value="1"/>
</dbReference>
<dbReference type="PROSITE" id="PS50011">
    <property type="entry name" value="PROTEIN_KINASE_DOM"/>
    <property type="match status" value="1"/>
</dbReference>
<feature type="region of interest" description="Disordered" evidence="6">
    <location>
        <begin position="1212"/>
        <end position="1231"/>
    </location>
</feature>
<evidence type="ECO:0000259" key="7">
    <source>
        <dbReference type="PROSITE" id="PS50011"/>
    </source>
</evidence>
<protein>
    <recommendedName>
        <fullName evidence="7">Protein kinase domain-containing protein</fullName>
    </recommendedName>
</protein>
<feature type="region of interest" description="Disordered" evidence="6">
    <location>
        <begin position="1131"/>
        <end position="1154"/>
    </location>
</feature>
<keyword evidence="3" id="KW-0547">Nucleotide-binding</keyword>
<reference evidence="8 9" key="1">
    <citation type="journal article" date="2023" name="IScience">
        <title>Expanded male sex-determining region conserved during the evolution of homothallism in the green alga Volvox.</title>
        <authorList>
            <person name="Yamamoto K."/>
            <person name="Matsuzaki R."/>
            <person name="Mahakham W."/>
            <person name="Heman W."/>
            <person name="Sekimoto H."/>
            <person name="Kawachi M."/>
            <person name="Minakuchi Y."/>
            <person name="Toyoda A."/>
            <person name="Nozaki H."/>
        </authorList>
    </citation>
    <scope>NUCLEOTIDE SEQUENCE [LARGE SCALE GENOMIC DNA]</scope>
    <source>
        <strain evidence="8 9">NIES-4468</strain>
    </source>
</reference>
<evidence type="ECO:0000256" key="1">
    <source>
        <dbReference type="ARBA" id="ARBA00022527"/>
    </source>
</evidence>
<dbReference type="InterPro" id="IPR008271">
    <property type="entry name" value="Ser/Thr_kinase_AS"/>
</dbReference>
<accession>A0ABQ5SEI4</accession>
<keyword evidence="9" id="KW-1185">Reference proteome</keyword>
<dbReference type="EMBL" id="BSDZ01000078">
    <property type="protein sequence ID" value="GLI67747.1"/>
    <property type="molecule type" value="Genomic_DNA"/>
</dbReference>
<dbReference type="Gene3D" id="1.10.510.10">
    <property type="entry name" value="Transferase(Phosphotransferase) domain 1"/>
    <property type="match status" value="1"/>
</dbReference>
<feature type="region of interest" description="Disordered" evidence="6">
    <location>
        <begin position="1179"/>
        <end position="1205"/>
    </location>
</feature>
<dbReference type="InterPro" id="IPR011009">
    <property type="entry name" value="Kinase-like_dom_sf"/>
</dbReference>
<feature type="region of interest" description="Disordered" evidence="6">
    <location>
        <begin position="1065"/>
        <end position="1112"/>
    </location>
</feature>
<evidence type="ECO:0000313" key="8">
    <source>
        <dbReference type="EMBL" id="GLI67747.1"/>
    </source>
</evidence>
<feature type="compositionally biased region" description="Polar residues" evidence="6">
    <location>
        <begin position="1132"/>
        <end position="1154"/>
    </location>
</feature>
<evidence type="ECO:0000256" key="2">
    <source>
        <dbReference type="ARBA" id="ARBA00022679"/>
    </source>
</evidence>
<feature type="compositionally biased region" description="Low complexity" evidence="6">
    <location>
        <begin position="1094"/>
        <end position="1104"/>
    </location>
</feature>
<feature type="region of interest" description="Disordered" evidence="6">
    <location>
        <begin position="683"/>
        <end position="742"/>
    </location>
</feature>
<organism evidence="8 9">
    <name type="scientific">Volvox africanus</name>
    <dbReference type="NCBI Taxonomy" id="51714"/>
    <lineage>
        <taxon>Eukaryota</taxon>
        <taxon>Viridiplantae</taxon>
        <taxon>Chlorophyta</taxon>
        <taxon>core chlorophytes</taxon>
        <taxon>Chlorophyceae</taxon>
        <taxon>CS clade</taxon>
        <taxon>Chlamydomonadales</taxon>
        <taxon>Volvocaceae</taxon>
        <taxon>Volvox</taxon>
    </lineage>
</organism>
<feature type="compositionally biased region" description="Gly residues" evidence="6">
    <location>
        <begin position="1074"/>
        <end position="1084"/>
    </location>
</feature>
<dbReference type="PROSITE" id="PS00108">
    <property type="entry name" value="PROTEIN_KINASE_ST"/>
    <property type="match status" value="1"/>
</dbReference>
<dbReference type="Pfam" id="PF00069">
    <property type="entry name" value="Pkinase"/>
    <property type="match status" value="1"/>
</dbReference>
<gene>
    <name evidence="8" type="ORF">VaNZ11_012000</name>
</gene>
<keyword evidence="2" id="KW-0808">Transferase</keyword>
<evidence type="ECO:0000256" key="6">
    <source>
        <dbReference type="SAM" id="MobiDB-lite"/>
    </source>
</evidence>
<feature type="domain" description="Protein kinase" evidence="7">
    <location>
        <begin position="508"/>
        <end position="960"/>
    </location>
</feature>
<keyword evidence="4" id="KW-0418">Kinase</keyword>
<keyword evidence="1" id="KW-0723">Serine/threonine-protein kinase</keyword>
<dbReference type="PANTHER" id="PTHR24351">
    <property type="entry name" value="RIBOSOMAL PROTEIN S6 KINASE"/>
    <property type="match status" value="1"/>
</dbReference>
<evidence type="ECO:0000256" key="4">
    <source>
        <dbReference type="ARBA" id="ARBA00022777"/>
    </source>
</evidence>
<evidence type="ECO:0000256" key="5">
    <source>
        <dbReference type="ARBA" id="ARBA00022840"/>
    </source>
</evidence>
<feature type="region of interest" description="Disordered" evidence="6">
    <location>
        <begin position="92"/>
        <end position="138"/>
    </location>
</feature>
<evidence type="ECO:0000313" key="9">
    <source>
        <dbReference type="Proteomes" id="UP001165090"/>
    </source>
</evidence>
<comment type="caution">
    <text evidence="8">The sequence shown here is derived from an EMBL/GenBank/DDBJ whole genome shotgun (WGS) entry which is preliminary data.</text>
</comment>
<evidence type="ECO:0000256" key="3">
    <source>
        <dbReference type="ARBA" id="ARBA00022741"/>
    </source>
</evidence>
<sequence>MARSKSKYVDAMPGKRTSFQNGLFAEEQLTALRGNTGIKARLLRTCCLGAASDSTTSPAGPKQPVAGGWEDCPAFELDPVTSRNASAVDGLTTQGRGAKNANQDCSDSPNCLQPRQVPVGESEQAQLRSRPDSPARAAALKALSSPQMPITSHEMMTPVLALDARTVEQDRATSGPRPASLRPHTPTQDSAADMYNSDNESPLRAESPLSQSQIPGRQIMQHRVAVRLLGRRGVLPDGGRGTPSGVMPCSPGSGDAVHQHPQQQMPLSPQAGECNFTQPGLISGSGLLPISPTSVPHTVSTTEYYSALSSPVIAAGACLDSGGGGGMAMETAVEVDERLCLQDEGYDPLDVQAPGGGYRMSAPGFSVERNAVPGREAWGTNADFTPGAERSTTIDGAAAADDLLMRVRGSDFGAPIPVAVHVRARGLRATAGTANGDMQPYHSGGIGGGAPRSAVVMVGPDAADEDVVLGGTPRRTPPPAWSAVGSRDELSQEEKEWLFGQPGGIGGLSPVMALGEGGEGLVDLVRLELPGRTVHLARKATRTCLPAFALSSGGPGPAVATMLGFRSQQQVSYRFPFEFFDREVKAMKAVKGSGFVVRFQAAAYDHEAGQGFILMEAAPYGTLEDLHAALCRSQLQPVQRQRPALLQRAFAKLNIGNAKSSAPPSLLGGSAACGTASAAGIPQLGAIPPHSPAGSLGGGGDRPSPSRGSVAGSGLGSHGVAPMAGPAGRDHLNGCTNTSTAGPEQATVATARPHNGGALSTSPSIQFAALGSSLMSTRALRYYGACMLQALVALHEAGYVYRDLKLSNIMVCDGGRVRLTDFGAASPSLPDQPGLFGGAAGTRAYLAPEVVPWLHGTKGMKRSSGTGGGGGGAGPEPYTITVDSWTWGIVMVELATGWSLKELTQRVIRRVCAPRGPEPPDLPTDCGLPPALRQLLLDHVLIRDPGERWPAERIRTHRFFEGLDWGTLAEMEGPHAHLFTRGRLVNTPPQPMQDGPDAVAAAMLEGELMANRRASRPTGLASPAAVSAARSPAVGDGIGGGGIGVALSEASEGSAVVPFGQRMSALSSSRPSYNGGGGGGGGGLPSPISPGPLSPSGVLVSPAGNGNGNGPAGSCSRISGMIGPVVVGSGRASGTGSVSPLRSGTGVRQSSTGNGAFIGPVVVTPGTRTPAPSSGQLGVMGTSGGGSPGNSNVRRHTLHGVTGSSRLSSGAFMGYSPAAPPQAPQQVVAAE</sequence>
<name>A0ABQ5SEI4_9CHLO</name>
<proteinExistence type="predicted"/>
<feature type="region of interest" description="Disordered" evidence="6">
    <location>
        <begin position="168"/>
        <end position="218"/>
    </location>
</feature>
<dbReference type="SUPFAM" id="SSF56112">
    <property type="entry name" value="Protein kinase-like (PK-like)"/>
    <property type="match status" value="1"/>
</dbReference>
<dbReference type="InterPro" id="IPR000719">
    <property type="entry name" value="Prot_kinase_dom"/>
</dbReference>
<feature type="compositionally biased region" description="Polar residues" evidence="6">
    <location>
        <begin position="185"/>
        <end position="200"/>
    </location>
</feature>